<reference evidence="2 3" key="1">
    <citation type="submission" date="2021-05" db="EMBL/GenBank/DDBJ databases">
        <authorList>
            <person name="Kumar R."/>
            <person name="Kumar A."/>
            <person name="Mukhia S."/>
        </authorList>
    </citation>
    <scope>NUCLEOTIDE SEQUENCE [LARGE SCALE GENOMIC DNA]</scope>
    <source>
        <strain evidence="2 3">ERMR7:08</strain>
    </source>
</reference>
<organism evidence="2 3">
    <name type="scientific">Cryobacterium breve</name>
    <dbReference type="NCBI Taxonomy" id="1259258"/>
    <lineage>
        <taxon>Bacteria</taxon>
        <taxon>Bacillati</taxon>
        <taxon>Actinomycetota</taxon>
        <taxon>Actinomycetes</taxon>
        <taxon>Micrococcales</taxon>
        <taxon>Microbacteriaceae</taxon>
        <taxon>Cryobacterium</taxon>
    </lineage>
</organism>
<dbReference type="EMBL" id="CP075584">
    <property type="protein sequence ID" value="WBM79684.1"/>
    <property type="molecule type" value="Genomic_DNA"/>
</dbReference>
<keyword evidence="3" id="KW-1185">Reference proteome</keyword>
<evidence type="ECO:0000256" key="1">
    <source>
        <dbReference type="SAM" id="MobiDB-lite"/>
    </source>
</evidence>
<protein>
    <submittedName>
        <fullName evidence="2">Uncharacterized protein</fullName>
    </submittedName>
</protein>
<evidence type="ECO:0000313" key="2">
    <source>
        <dbReference type="EMBL" id="WBM79684.1"/>
    </source>
</evidence>
<name>A0ABY7NAZ9_9MICO</name>
<proteinExistence type="predicted"/>
<dbReference type="Proteomes" id="UP001212421">
    <property type="component" value="Chromosome"/>
</dbReference>
<feature type="region of interest" description="Disordered" evidence="1">
    <location>
        <begin position="1"/>
        <end position="30"/>
    </location>
</feature>
<gene>
    <name evidence="2" type="ORF">KIV56_15755</name>
</gene>
<dbReference type="RefSeq" id="WP_281534290.1">
    <property type="nucleotide sequence ID" value="NZ_CP075584.1"/>
</dbReference>
<evidence type="ECO:0000313" key="3">
    <source>
        <dbReference type="Proteomes" id="UP001212421"/>
    </source>
</evidence>
<accession>A0ABY7NAZ9</accession>
<sequence length="99" mass="11152">MRSAWQLEIGSVPKLDSEPEPGTSRRPDDLDLDAAVQRWLTEWRRAWSHFDAAEPAVGIPDEEVQRLLDTLTDEEPVGGDLDLDLAVRLLEHRNRPGGV</sequence>